<name>A0ABT3YMR4_9HYPH</name>
<dbReference type="InterPro" id="IPR010982">
    <property type="entry name" value="Lambda_DNA-bd_dom_sf"/>
</dbReference>
<feature type="region of interest" description="Disordered" evidence="1">
    <location>
        <begin position="92"/>
        <end position="128"/>
    </location>
</feature>
<feature type="domain" description="HTH cro/C1-type" evidence="2">
    <location>
        <begin position="17"/>
        <end position="70"/>
    </location>
</feature>
<evidence type="ECO:0000313" key="4">
    <source>
        <dbReference type="Proteomes" id="UP001081283"/>
    </source>
</evidence>
<dbReference type="Proteomes" id="UP001081283">
    <property type="component" value="Unassembled WGS sequence"/>
</dbReference>
<keyword evidence="4" id="KW-1185">Reference proteome</keyword>
<gene>
    <name evidence="3" type="ORF">OEG82_23805</name>
</gene>
<sequence length="128" mass="13488">MSSLKASRSLTDLGQNLRRARLARRFSIVELATRAGVSDRTLTRLEKGDPGVGIGNLASVLAALGSPGVLADLMSPENDAVGLSRALEAVPKRGRSFKSGKPVQSRDDTSAQQDTPDSNRGARKGIAF</sequence>
<organism evidence="3 4">
    <name type="scientific">Hoeflea ulvae</name>
    <dbReference type="NCBI Taxonomy" id="2983764"/>
    <lineage>
        <taxon>Bacteria</taxon>
        <taxon>Pseudomonadati</taxon>
        <taxon>Pseudomonadota</taxon>
        <taxon>Alphaproteobacteria</taxon>
        <taxon>Hyphomicrobiales</taxon>
        <taxon>Rhizobiaceae</taxon>
        <taxon>Hoeflea</taxon>
    </lineage>
</organism>
<evidence type="ECO:0000256" key="1">
    <source>
        <dbReference type="SAM" id="MobiDB-lite"/>
    </source>
</evidence>
<dbReference type="PROSITE" id="PS50943">
    <property type="entry name" value="HTH_CROC1"/>
    <property type="match status" value="1"/>
</dbReference>
<protein>
    <submittedName>
        <fullName evidence="3">Helix-turn-helix domain-containing protein</fullName>
    </submittedName>
</protein>
<dbReference type="SUPFAM" id="SSF47413">
    <property type="entry name" value="lambda repressor-like DNA-binding domains"/>
    <property type="match status" value="1"/>
</dbReference>
<dbReference type="InterPro" id="IPR001387">
    <property type="entry name" value="Cro/C1-type_HTH"/>
</dbReference>
<dbReference type="EMBL" id="JAOVZQ010000002">
    <property type="protein sequence ID" value="MCY0097005.1"/>
    <property type="molecule type" value="Genomic_DNA"/>
</dbReference>
<reference evidence="3" key="1">
    <citation type="submission" date="2022-10" db="EMBL/GenBank/DDBJ databases">
        <title>Hoeflea sp. J2-29, isolated from marine algae.</title>
        <authorList>
            <person name="Kristyanto S."/>
            <person name="Kim J.M."/>
            <person name="Jeon C.O."/>
        </authorList>
    </citation>
    <scope>NUCLEOTIDE SEQUENCE</scope>
    <source>
        <strain evidence="3">J2-29</strain>
    </source>
</reference>
<dbReference type="Gene3D" id="1.10.260.40">
    <property type="entry name" value="lambda repressor-like DNA-binding domains"/>
    <property type="match status" value="1"/>
</dbReference>
<comment type="caution">
    <text evidence="3">The sequence shown here is derived from an EMBL/GenBank/DDBJ whole genome shotgun (WGS) entry which is preliminary data.</text>
</comment>
<dbReference type="RefSeq" id="WP_267615101.1">
    <property type="nucleotide sequence ID" value="NZ_JAOVZQ010000002.1"/>
</dbReference>
<proteinExistence type="predicted"/>
<dbReference type="Pfam" id="PF13560">
    <property type="entry name" value="HTH_31"/>
    <property type="match status" value="1"/>
</dbReference>
<evidence type="ECO:0000259" key="2">
    <source>
        <dbReference type="PROSITE" id="PS50943"/>
    </source>
</evidence>
<accession>A0ABT3YMR4</accession>
<dbReference type="SMART" id="SM00530">
    <property type="entry name" value="HTH_XRE"/>
    <property type="match status" value="1"/>
</dbReference>
<evidence type="ECO:0000313" key="3">
    <source>
        <dbReference type="EMBL" id="MCY0097005.1"/>
    </source>
</evidence>